<dbReference type="SMART" id="SM00947">
    <property type="entry name" value="Pro_CA"/>
    <property type="match status" value="1"/>
</dbReference>
<comment type="function">
    <text evidence="5">Reversible hydration of carbon dioxide.</text>
</comment>
<feature type="binding site" evidence="4">
    <location>
        <position position="36"/>
    </location>
    <ligand>
        <name>Zn(2+)</name>
        <dbReference type="ChEBI" id="CHEBI:29105"/>
    </ligand>
</feature>
<dbReference type="AlphaFoldDB" id="A0A8K0SH61"/>
<dbReference type="PANTHER" id="PTHR43175">
    <property type="entry name" value="CARBONIC ANHYDRASE"/>
    <property type="match status" value="1"/>
</dbReference>
<feature type="binding site" evidence="4">
    <location>
        <position position="91"/>
    </location>
    <ligand>
        <name>Zn(2+)</name>
        <dbReference type="ChEBI" id="CHEBI:29105"/>
    </ligand>
</feature>
<dbReference type="PANTHER" id="PTHR43175:SF3">
    <property type="entry name" value="CARBON DISULFIDE HYDROLASE"/>
    <property type="match status" value="1"/>
</dbReference>
<dbReference type="Gene3D" id="3.40.1050.10">
    <property type="entry name" value="Carbonic anhydrase"/>
    <property type="match status" value="1"/>
</dbReference>
<feature type="binding site" evidence="4">
    <location>
        <position position="88"/>
    </location>
    <ligand>
        <name>Zn(2+)</name>
        <dbReference type="ChEBI" id="CHEBI:29105"/>
    </ligand>
</feature>
<reference evidence="6" key="1">
    <citation type="journal article" date="2021" name="Nat. Commun.">
        <title>Genetic determinants of endophytism in the Arabidopsis root mycobiome.</title>
        <authorList>
            <person name="Mesny F."/>
            <person name="Miyauchi S."/>
            <person name="Thiergart T."/>
            <person name="Pickel B."/>
            <person name="Atanasova L."/>
            <person name="Karlsson M."/>
            <person name="Huettel B."/>
            <person name="Barry K.W."/>
            <person name="Haridas S."/>
            <person name="Chen C."/>
            <person name="Bauer D."/>
            <person name="Andreopoulos W."/>
            <person name="Pangilinan J."/>
            <person name="LaButti K."/>
            <person name="Riley R."/>
            <person name="Lipzen A."/>
            <person name="Clum A."/>
            <person name="Drula E."/>
            <person name="Henrissat B."/>
            <person name="Kohler A."/>
            <person name="Grigoriev I.V."/>
            <person name="Martin F.M."/>
            <person name="Hacquard S."/>
        </authorList>
    </citation>
    <scope>NUCLEOTIDE SEQUENCE</scope>
    <source>
        <strain evidence="6">MPI-CAGE-CH-0235</strain>
    </source>
</reference>
<evidence type="ECO:0000256" key="3">
    <source>
        <dbReference type="ARBA" id="ARBA00022833"/>
    </source>
</evidence>
<keyword evidence="2 4" id="KW-0479">Metal-binding</keyword>
<evidence type="ECO:0000256" key="1">
    <source>
        <dbReference type="ARBA" id="ARBA00006217"/>
    </source>
</evidence>
<protein>
    <recommendedName>
        <fullName evidence="5">Carbonic anhydrase</fullName>
        <ecNumber evidence="5">4.2.1.1</ecNumber>
    </recommendedName>
    <alternativeName>
        <fullName evidence="5">Carbonate dehydratase</fullName>
    </alternativeName>
</protein>
<dbReference type="InterPro" id="IPR001765">
    <property type="entry name" value="Carbonic_anhydrase"/>
</dbReference>
<evidence type="ECO:0000256" key="2">
    <source>
        <dbReference type="ARBA" id="ARBA00022723"/>
    </source>
</evidence>
<evidence type="ECO:0000313" key="6">
    <source>
        <dbReference type="EMBL" id="KAH7305836.1"/>
    </source>
</evidence>
<dbReference type="SUPFAM" id="SSF53056">
    <property type="entry name" value="beta-carbonic anhydrase, cab"/>
    <property type="match status" value="1"/>
</dbReference>
<feature type="binding site" evidence="4">
    <location>
        <position position="38"/>
    </location>
    <ligand>
        <name>Zn(2+)</name>
        <dbReference type="ChEBI" id="CHEBI:29105"/>
    </ligand>
</feature>
<sequence length="163" mass="17601">MTVAQEFEAANEKYAATFNEGGLPMPPARKVLVVACMDARVDPAKELGLSKGDAHVVRNAGGRGIAAIRDIVISQQLLGTREIVVIHHTDCGMLTFKDHELHAKVKSDLGENADHIAWLSFSDLEKSVAEDVVALKKNPLVLDVPITGYVFDVNTGKLTKVEA</sequence>
<dbReference type="CDD" id="cd03379">
    <property type="entry name" value="beta_CA_cladeD"/>
    <property type="match status" value="1"/>
</dbReference>
<organism evidence="6 7">
    <name type="scientific">Stachybotrys elegans</name>
    <dbReference type="NCBI Taxonomy" id="80388"/>
    <lineage>
        <taxon>Eukaryota</taxon>
        <taxon>Fungi</taxon>
        <taxon>Dikarya</taxon>
        <taxon>Ascomycota</taxon>
        <taxon>Pezizomycotina</taxon>
        <taxon>Sordariomycetes</taxon>
        <taxon>Hypocreomycetidae</taxon>
        <taxon>Hypocreales</taxon>
        <taxon>Stachybotryaceae</taxon>
        <taxon>Stachybotrys</taxon>
    </lineage>
</organism>
<dbReference type="OrthoDB" id="10248475at2759"/>
<evidence type="ECO:0000256" key="4">
    <source>
        <dbReference type="PIRSR" id="PIRSR601765-1"/>
    </source>
</evidence>
<comment type="similarity">
    <text evidence="1 5">Belongs to the beta-class carbonic anhydrase family.</text>
</comment>
<comment type="catalytic activity">
    <reaction evidence="5">
        <text>hydrogencarbonate + H(+) = CO2 + H2O</text>
        <dbReference type="Rhea" id="RHEA:10748"/>
        <dbReference type="ChEBI" id="CHEBI:15377"/>
        <dbReference type="ChEBI" id="CHEBI:15378"/>
        <dbReference type="ChEBI" id="CHEBI:16526"/>
        <dbReference type="ChEBI" id="CHEBI:17544"/>
        <dbReference type="EC" id="4.2.1.1"/>
    </reaction>
</comment>
<gene>
    <name evidence="6" type="ORF">B0I35DRAFT_443364</name>
</gene>
<comment type="cofactor">
    <cofactor evidence="4">
        <name>Zn(2+)</name>
        <dbReference type="ChEBI" id="CHEBI:29105"/>
    </cofactor>
    <text evidence="4">Binds 1 zinc ion per subunit.</text>
</comment>
<comment type="caution">
    <text evidence="6">The sequence shown here is derived from an EMBL/GenBank/DDBJ whole genome shotgun (WGS) entry which is preliminary data.</text>
</comment>
<keyword evidence="5" id="KW-0456">Lyase</keyword>
<evidence type="ECO:0000313" key="7">
    <source>
        <dbReference type="Proteomes" id="UP000813444"/>
    </source>
</evidence>
<dbReference type="GO" id="GO:0004089">
    <property type="term" value="F:carbonate dehydratase activity"/>
    <property type="evidence" value="ECO:0007669"/>
    <property type="project" value="UniProtKB-UniRule"/>
</dbReference>
<keyword evidence="3 4" id="KW-0862">Zinc</keyword>
<dbReference type="EMBL" id="JAGPNK010000017">
    <property type="protein sequence ID" value="KAH7305836.1"/>
    <property type="molecule type" value="Genomic_DNA"/>
</dbReference>
<dbReference type="InterPro" id="IPR036874">
    <property type="entry name" value="Carbonic_anhydrase_sf"/>
</dbReference>
<accession>A0A8K0SH61</accession>
<evidence type="ECO:0000256" key="5">
    <source>
        <dbReference type="RuleBase" id="RU003956"/>
    </source>
</evidence>
<dbReference type="GO" id="GO:0008270">
    <property type="term" value="F:zinc ion binding"/>
    <property type="evidence" value="ECO:0007669"/>
    <property type="project" value="UniProtKB-UniRule"/>
</dbReference>
<name>A0A8K0SH61_9HYPO</name>
<proteinExistence type="inferred from homology"/>
<dbReference type="EC" id="4.2.1.1" evidence="5"/>
<dbReference type="Proteomes" id="UP000813444">
    <property type="component" value="Unassembled WGS sequence"/>
</dbReference>
<keyword evidence="7" id="KW-1185">Reference proteome</keyword>
<dbReference type="Pfam" id="PF00484">
    <property type="entry name" value="Pro_CA"/>
    <property type="match status" value="1"/>
</dbReference>